<gene>
    <name evidence="19" type="primary">LOC110974037</name>
</gene>
<evidence type="ECO:0000256" key="13">
    <source>
        <dbReference type="ARBA" id="ARBA00023136"/>
    </source>
</evidence>
<dbReference type="GeneID" id="110974037"/>
<dbReference type="GO" id="GO:0005741">
    <property type="term" value="C:mitochondrial outer membrane"/>
    <property type="evidence" value="ECO:0007669"/>
    <property type="project" value="UniProtKB-SubCell"/>
</dbReference>
<proteinExistence type="inferred from homology"/>
<keyword evidence="13 17" id="KW-0472">Membrane</keyword>
<dbReference type="SUPFAM" id="SSF161084">
    <property type="entry name" value="MAPEG domain-like"/>
    <property type="match status" value="1"/>
</dbReference>
<dbReference type="KEGG" id="aplc:110974037"/>
<organism evidence="18 19">
    <name type="scientific">Acanthaster planci</name>
    <name type="common">Crown-of-thorns starfish</name>
    <dbReference type="NCBI Taxonomy" id="133434"/>
    <lineage>
        <taxon>Eukaryota</taxon>
        <taxon>Metazoa</taxon>
        <taxon>Echinodermata</taxon>
        <taxon>Eleutherozoa</taxon>
        <taxon>Asterozoa</taxon>
        <taxon>Asteroidea</taxon>
        <taxon>Valvatacea</taxon>
        <taxon>Valvatida</taxon>
        <taxon>Acanthasteridae</taxon>
        <taxon>Acanthaster</taxon>
    </lineage>
</organism>
<evidence type="ECO:0000256" key="10">
    <source>
        <dbReference type="ARBA" id="ARBA00022989"/>
    </source>
</evidence>
<dbReference type="OMA" id="FTFWVGV"/>
<evidence type="ECO:0000256" key="14">
    <source>
        <dbReference type="ARBA" id="ARBA00038540"/>
    </source>
</evidence>
<comment type="similarity">
    <text evidence="4">Belongs to the MAPEG family.</text>
</comment>
<evidence type="ECO:0000256" key="5">
    <source>
        <dbReference type="ARBA" id="ARBA00012452"/>
    </source>
</evidence>
<dbReference type="EC" id="2.5.1.18" evidence="5"/>
<evidence type="ECO:0000313" key="19">
    <source>
        <dbReference type="RefSeq" id="XP_022081034.1"/>
    </source>
</evidence>
<comment type="function">
    <text evidence="1">Conjugation of reduced glutathione to a wide number of exogenous and endogenous hydrophobic electrophiles.</text>
</comment>
<dbReference type="FunFam" id="1.20.120.550:FF:000002">
    <property type="entry name" value="Microsomal glutathione S-transferase 1"/>
    <property type="match status" value="1"/>
</dbReference>
<dbReference type="OrthoDB" id="193139at2759"/>
<dbReference type="Gene3D" id="1.20.120.550">
    <property type="entry name" value="Membrane associated eicosanoid/glutathione metabolism-like domain"/>
    <property type="match status" value="1"/>
</dbReference>
<evidence type="ECO:0000313" key="18">
    <source>
        <dbReference type="Proteomes" id="UP000694845"/>
    </source>
</evidence>
<evidence type="ECO:0000256" key="11">
    <source>
        <dbReference type="ARBA" id="ARBA00022990"/>
    </source>
</evidence>
<evidence type="ECO:0000256" key="4">
    <source>
        <dbReference type="ARBA" id="ARBA00010459"/>
    </source>
</evidence>
<evidence type="ECO:0000256" key="7">
    <source>
        <dbReference type="ARBA" id="ARBA00022692"/>
    </source>
</evidence>
<evidence type="ECO:0000256" key="12">
    <source>
        <dbReference type="ARBA" id="ARBA00023128"/>
    </source>
</evidence>
<dbReference type="InterPro" id="IPR001129">
    <property type="entry name" value="Membr-assoc_MAPEG"/>
</dbReference>
<dbReference type="RefSeq" id="XP_022081034.1">
    <property type="nucleotide sequence ID" value="XM_022225342.1"/>
</dbReference>
<keyword evidence="8" id="KW-1000">Mitochondrion outer membrane</keyword>
<keyword evidence="18" id="KW-1185">Reference proteome</keyword>
<name>A0A8B7XJR2_ACAPL</name>
<keyword evidence="7 17" id="KW-0812">Transmembrane</keyword>
<evidence type="ECO:0000256" key="15">
    <source>
        <dbReference type="ARBA" id="ARBA00039397"/>
    </source>
</evidence>
<feature type="transmembrane region" description="Helical" evidence="17">
    <location>
        <begin position="127"/>
        <end position="146"/>
    </location>
</feature>
<keyword evidence="12" id="KW-0496">Mitochondrion</keyword>
<evidence type="ECO:0000256" key="1">
    <source>
        <dbReference type="ARBA" id="ARBA00003701"/>
    </source>
</evidence>
<evidence type="ECO:0000256" key="16">
    <source>
        <dbReference type="ARBA" id="ARBA00049385"/>
    </source>
</evidence>
<feature type="transmembrane region" description="Helical" evidence="17">
    <location>
        <begin position="82"/>
        <end position="107"/>
    </location>
</feature>
<dbReference type="GO" id="GO:0005789">
    <property type="term" value="C:endoplasmic reticulum membrane"/>
    <property type="evidence" value="ECO:0007669"/>
    <property type="project" value="UniProtKB-SubCell"/>
</dbReference>
<dbReference type="Proteomes" id="UP000694845">
    <property type="component" value="Unplaced"/>
</dbReference>
<dbReference type="GO" id="GO:0004364">
    <property type="term" value="F:glutathione transferase activity"/>
    <property type="evidence" value="ECO:0007669"/>
    <property type="project" value="UniProtKB-EC"/>
</dbReference>
<sequence length="150" mass="16987">MAAFSVLSFSDNPVFKQYATYAAVVTLKMMFLSYLTGRYRMSRKVFINPEDARGKMELVRRDDDVERVRRCHRNDVENIPPFLVLGLLYVLTGPSASAAAWHFRVFVASRFFHTVAYLTPLPQPSRFLGFLVGAVTNISMAVQVIMSGQL</sequence>
<dbReference type="InterPro" id="IPR040162">
    <property type="entry name" value="MGST1-like"/>
</dbReference>
<keyword evidence="9" id="KW-0256">Endoplasmic reticulum</keyword>
<accession>A0A8B7XJR2</accession>
<protein>
    <recommendedName>
        <fullName evidence="15">Microsomal glutathione S-transferase 1</fullName>
        <ecNumber evidence="5">2.5.1.18</ecNumber>
    </recommendedName>
</protein>
<comment type="catalytic activity">
    <reaction evidence="16">
        <text>RX + glutathione = an S-substituted glutathione + a halide anion + H(+)</text>
        <dbReference type="Rhea" id="RHEA:16437"/>
        <dbReference type="ChEBI" id="CHEBI:15378"/>
        <dbReference type="ChEBI" id="CHEBI:16042"/>
        <dbReference type="ChEBI" id="CHEBI:17792"/>
        <dbReference type="ChEBI" id="CHEBI:57925"/>
        <dbReference type="ChEBI" id="CHEBI:90779"/>
        <dbReference type="EC" id="2.5.1.18"/>
    </reaction>
    <physiologicalReaction direction="left-to-right" evidence="16">
        <dbReference type="Rhea" id="RHEA:16438"/>
    </physiologicalReaction>
</comment>
<evidence type="ECO:0000256" key="6">
    <source>
        <dbReference type="ARBA" id="ARBA00022679"/>
    </source>
</evidence>
<dbReference type="PANTHER" id="PTHR10689:SF6">
    <property type="entry name" value="MICROSOMAL GLUTATHIONE S-TRANSFERASE 1"/>
    <property type="match status" value="1"/>
</dbReference>
<evidence type="ECO:0000256" key="2">
    <source>
        <dbReference type="ARBA" id="ARBA00004294"/>
    </source>
</evidence>
<reference evidence="19" key="1">
    <citation type="submission" date="2025-08" db="UniProtKB">
        <authorList>
            <consortium name="RefSeq"/>
        </authorList>
    </citation>
    <scope>IDENTIFICATION</scope>
</reference>
<dbReference type="InterPro" id="IPR023352">
    <property type="entry name" value="MAPEG-like_dom_sf"/>
</dbReference>
<evidence type="ECO:0000256" key="9">
    <source>
        <dbReference type="ARBA" id="ARBA00022824"/>
    </source>
</evidence>
<evidence type="ECO:0000256" key="17">
    <source>
        <dbReference type="SAM" id="Phobius"/>
    </source>
</evidence>
<evidence type="ECO:0000256" key="3">
    <source>
        <dbReference type="ARBA" id="ARBA00004477"/>
    </source>
</evidence>
<keyword evidence="10 17" id="KW-1133">Transmembrane helix</keyword>
<dbReference type="Pfam" id="PF01124">
    <property type="entry name" value="MAPEG"/>
    <property type="match status" value="1"/>
</dbReference>
<comment type="subunit">
    <text evidence="14">Homotrimer; The trimer binds only one molecule of glutathione.</text>
</comment>
<dbReference type="PANTHER" id="PTHR10689">
    <property type="entry name" value="MICROSOMAL GLUTATHIONE S-TRANSFERASE 1"/>
    <property type="match status" value="1"/>
</dbReference>
<evidence type="ECO:0000256" key="8">
    <source>
        <dbReference type="ARBA" id="ARBA00022787"/>
    </source>
</evidence>
<comment type="subcellular location">
    <subcellularLocation>
        <location evidence="3">Endoplasmic reticulum membrane</location>
        <topology evidence="3">Multi-pass membrane protein</topology>
    </subcellularLocation>
    <subcellularLocation>
        <location evidence="2">Mitochondrion outer membrane</location>
    </subcellularLocation>
</comment>
<dbReference type="AlphaFoldDB" id="A0A8B7XJR2"/>
<feature type="transmembrane region" description="Helical" evidence="17">
    <location>
        <begin position="18"/>
        <end position="37"/>
    </location>
</feature>
<keyword evidence="6" id="KW-0808">Transferase</keyword>
<keyword evidence="11" id="KW-0007">Acetylation</keyword>